<sequence>MSKKCDICGKGPVANGQRSGHSLVSTRRWWKPNIQRVRAVMSDGSVKRVHVCTDCLRAGKIKRA</sequence>
<dbReference type="HAMAP" id="MF_00373">
    <property type="entry name" value="Ribosomal_bL28"/>
    <property type="match status" value="1"/>
</dbReference>
<dbReference type="InterPro" id="IPR050096">
    <property type="entry name" value="Bacterial_rp_bL28"/>
</dbReference>
<dbReference type="KEGG" id="ocy:OSSY52_05750"/>
<dbReference type="InterPro" id="IPR034704">
    <property type="entry name" value="Ribosomal_bL28/bL31-like_sf"/>
</dbReference>
<protein>
    <recommendedName>
        <fullName evidence="4 5">Large ribosomal subunit protein bL28</fullName>
    </recommendedName>
</protein>
<dbReference type="FunCoup" id="A0A7G1G5V1">
    <property type="interactions" value="170"/>
</dbReference>
<dbReference type="PANTHER" id="PTHR39080">
    <property type="entry name" value="50S RIBOSOMAL PROTEIN L28"/>
    <property type="match status" value="1"/>
</dbReference>
<dbReference type="InterPro" id="IPR001383">
    <property type="entry name" value="Ribosomal_bL28_bact-type"/>
</dbReference>
<evidence type="ECO:0000313" key="7">
    <source>
        <dbReference type="Proteomes" id="UP000516361"/>
    </source>
</evidence>
<comment type="similarity">
    <text evidence="1 5">Belongs to the bacterial ribosomal protein bL28 family.</text>
</comment>
<organism evidence="6 7">
    <name type="scientific">Tepiditoga spiralis</name>
    <dbReference type="NCBI Taxonomy" id="2108365"/>
    <lineage>
        <taxon>Bacteria</taxon>
        <taxon>Thermotogati</taxon>
        <taxon>Thermotogota</taxon>
        <taxon>Thermotogae</taxon>
        <taxon>Petrotogales</taxon>
        <taxon>Petrotogaceae</taxon>
        <taxon>Tepiditoga</taxon>
    </lineage>
</organism>
<dbReference type="NCBIfam" id="TIGR00009">
    <property type="entry name" value="L28"/>
    <property type="match status" value="1"/>
</dbReference>
<dbReference type="EMBL" id="AP018712">
    <property type="protein sequence ID" value="BBE30434.1"/>
    <property type="molecule type" value="Genomic_DNA"/>
</dbReference>
<dbReference type="GO" id="GO:0005840">
    <property type="term" value="C:ribosome"/>
    <property type="evidence" value="ECO:0007669"/>
    <property type="project" value="UniProtKB-KW"/>
</dbReference>
<dbReference type="InParanoid" id="A0A7G1G5V1"/>
<accession>A0A7G1G5V1</accession>
<keyword evidence="2 5" id="KW-0689">Ribosomal protein</keyword>
<dbReference type="Gene3D" id="2.30.170.40">
    <property type="entry name" value="Ribosomal protein L28/L24"/>
    <property type="match status" value="1"/>
</dbReference>
<dbReference type="Proteomes" id="UP000516361">
    <property type="component" value="Chromosome"/>
</dbReference>
<evidence type="ECO:0000256" key="2">
    <source>
        <dbReference type="ARBA" id="ARBA00022980"/>
    </source>
</evidence>
<dbReference type="GO" id="GO:0003735">
    <property type="term" value="F:structural constituent of ribosome"/>
    <property type="evidence" value="ECO:0007669"/>
    <property type="project" value="InterPro"/>
</dbReference>
<dbReference type="AlphaFoldDB" id="A0A7G1G5V1"/>
<evidence type="ECO:0000313" key="6">
    <source>
        <dbReference type="EMBL" id="BBE30434.1"/>
    </source>
</evidence>
<dbReference type="PANTHER" id="PTHR39080:SF1">
    <property type="entry name" value="LARGE RIBOSOMAL SUBUNIT PROTEIN BL28A"/>
    <property type="match status" value="1"/>
</dbReference>
<keyword evidence="7" id="KW-1185">Reference proteome</keyword>
<dbReference type="Pfam" id="PF00830">
    <property type="entry name" value="Ribosomal_L28"/>
    <property type="match status" value="1"/>
</dbReference>
<reference evidence="6 7" key="1">
    <citation type="submission" date="2018-06" db="EMBL/GenBank/DDBJ databases">
        <title>Genome sequencing of Oceanotoga sp. sy52.</title>
        <authorList>
            <person name="Mori K."/>
        </authorList>
    </citation>
    <scope>NUCLEOTIDE SEQUENCE [LARGE SCALE GENOMIC DNA]</scope>
    <source>
        <strain evidence="7">sy52</strain>
    </source>
</reference>
<dbReference type="SUPFAM" id="SSF143800">
    <property type="entry name" value="L28p-like"/>
    <property type="match status" value="1"/>
</dbReference>
<dbReference type="InterPro" id="IPR037147">
    <property type="entry name" value="Ribosomal_bL28_sf"/>
</dbReference>
<proteinExistence type="inferred from homology"/>
<gene>
    <name evidence="5 6" type="primary">rpmB</name>
    <name evidence="6" type="ORF">OSSY52_05750</name>
</gene>
<evidence type="ECO:0000256" key="1">
    <source>
        <dbReference type="ARBA" id="ARBA00008760"/>
    </source>
</evidence>
<keyword evidence="3 5" id="KW-0687">Ribonucleoprotein</keyword>
<evidence type="ECO:0000256" key="3">
    <source>
        <dbReference type="ARBA" id="ARBA00023274"/>
    </source>
</evidence>
<evidence type="ECO:0000256" key="4">
    <source>
        <dbReference type="ARBA" id="ARBA00035174"/>
    </source>
</evidence>
<dbReference type="RefSeq" id="WP_190615530.1">
    <property type="nucleotide sequence ID" value="NZ_AP018712.1"/>
</dbReference>
<dbReference type="GO" id="GO:0006412">
    <property type="term" value="P:translation"/>
    <property type="evidence" value="ECO:0007669"/>
    <property type="project" value="UniProtKB-UniRule"/>
</dbReference>
<dbReference type="GO" id="GO:1990904">
    <property type="term" value="C:ribonucleoprotein complex"/>
    <property type="evidence" value="ECO:0007669"/>
    <property type="project" value="UniProtKB-KW"/>
</dbReference>
<name>A0A7G1G5V1_9BACT</name>
<dbReference type="InterPro" id="IPR026569">
    <property type="entry name" value="Ribosomal_bL28"/>
</dbReference>
<evidence type="ECO:0000256" key="5">
    <source>
        <dbReference type="HAMAP-Rule" id="MF_00373"/>
    </source>
</evidence>